<feature type="region of interest" description="Disordered" evidence="1">
    <location>
        <begin position="1"/>
        <end position="25"/>
    </location>
</feature>
<comment type="caution">
    <text evidence="3">The sequence shown here is derived from an EMBL/GenBank/DDBJ whole genome shotgun (WGS) entry which is preliminary data.</text>
</comment>
<name>A0A5N5WAM5_STRMB</name>
<dbReference type="AlphaFoldDB" id="A0A5N5WAM5"/>
<evidence type="ECO:0000256" key="1">
    <source>
        <dbReference type="SAM" id="MobiDB-lite"/>
    </source>
</evidence>
<evidence type="ECO:0000313" key="4">
    <source>
        <dbReference type="Proteomes" id="UP000327000"/>
    </source>
</evidence>
<sequence>MAPSGRDQDRTDDNPSRCARPPRRVAPLAVCGAAAAGLLLAGCGDDGGKAASPSAPGSPSGSRAPTVTGPSPAPERPLTTDQAERKALVPAAKADWEQAARAATGDVTGGKLLAVELKRAPDGGPEWHAEVATADGTSHSVVVDGVTGKVVKSSADTDQDSDDKRERADHLKAARLTPRDAATTATGRRKGTVTTLELETSDEKTGGGGKLIWKVDVVTPNDWNKTTYDIDAADRAVLREHVDHD</sequence>
<feature type="compositionally biased region" description="Low complexity" evidence="1">
    <location>
        <begin position="42"/>
        <end position="65"/>
    </location>
</feature>
<feature type="region of interest" description="Disordered" evidence="1">
    <location>
        <begin position="148"/>
        <end position="209"/>
    </location>
</feature>
<dbReference type="Gene3D" id="3.10.450.40">
    <property type="match status" value="2"/>
</dbReference>
<organism evidence="3 4">
    <name type="scientific">Streptomyces mobaraensis</name>
    <name type="common">Streptoverticillium mobaraense</name>
    <dbReference type="NCBI Taxonomy" id="35621"/>
    <lineage>
        <taxon>Bacteria</taxon>
        <taxon>Bacillati</taxon>
        <taxon>Actinomycetota</taxon>
        <taxon>Actinomycetes</taxon>
        <taxon>Kitasatosporales</taxon>
        <taxon>Streptomycetaceae</taxon>
        <taxon>Streptomyces</taxon>
    </lineage>
</organism>
<feature type="compositionally biased region" description="Basic and acidic residues" evidence="1">
    <location>
        <begin position="1"/>
        <end position="15"/>
    </location>
</feature>
<feature type="compositionally biased region" description="Basic and acidic residues" evidence="1">
    <location>
        <begin position="162"/>
        <end position="172"/>
    </location>
</feature>
<dbReference type="InterPro" id="IPR025711">
    <property type="entry name" value="PepSY"/>
</dbReference>
<protein>
    <submittedName>
        <fullName evidence="3">Peptidase M4</fullName>
    </submittedName>
</protein>
<proteinExistence type="predicted"/>
<gene>
    <name evidence="3" type="ORF">FRZ00_10905</name>
</gene>
<dbReference type="Pfam" id="PF03413">
    <property type="entry name" value="PepSY"/>
    <property type="match status" value="2"/>
</dbReference>
<reference evidence="3 4" key="1">
    <citation type="journal article" date="2019" name="Microb. Cell Fact.">
        <title>Exploring novel herbicidin analogues by transcriptional regulator overexpression and MS/MS molecular networking.</title>
        <authorList>
            <person name="Shi Y."/>
            <person name="Gu R."/>
            <person name="Li Y."/>
            <person name="Wang X."/>
            <person name="Ren W."/>
            <person name="Li X."/>
            <person name="Wang L."/>
            <person name="Xie Y."/>
            <person name="Hong B."/>
        </authorList>
    </citation>
    <scope>NUCLEOTIDE SEQUENCE [LARGE SCALE GENOMIC DNA]</scope>
    <source>
        <strain evidence="3 4">US-43</strain>
    </source>
</reference>
<accession>A0A5N5WAM5</accession>
<feature type="domain" description="PepSY" evidence="2">
    <location>
        <begin position="176"/>
        <end position="239"/>
    </location>
</feature>
<keyword evidence="4" id="KW-1185">Reference proteome</keyword>
<feature type="domain" description="PepSY" evidence="2">
    <location>
        <begin position="97"/>
        <end position="152"/>
    </location>
</feature>
<dbReference type="RefSeq" id="WP_152263252.1">
    <property type="nucleotide sequence ID" value="NZ_VOKX01000015.1"/>
</dbReference>
<dbReference type="EMBL" id="VOKX01000015">
    <property type="protein sequence ID" value="KAB7847839.1"/>
    <property type="molecule type" value="Genomic_DNA"/>
</dbReference>
<dbReference type="OrthoDB" id="4249677at2"/>
<evidence type="ECO:0000313" key="3">
    <source>
        <dbReference type="EMBL" id="KAB7847839.1"/>
    </source>
</evidence>
<feature type="region of interest" description="Disordered" evidence="1">
    <location>
        <begin position="42"/>
        <end position="91"/>
    </location>
</feature>
<evidence type="ECO:0000259" key="2">
    <source>
        <dbReference type="Pfam" id="PF03413"/>
    </source>
</evidence>
<dbReference type="Proteomes" id="UP000327000">
    <property type="component" value="Unassembled WGS sequence"/>
</dbReference>